<protein>
    <submittedName>
        <fullName evidence="2">Uncharacterized protein</fullName>
    </submittedName>
</protein>
<reference evidence="3" key="1">
    <citation type="submission" date="2011-07" db="EMBL/GenBank/DDBJ databases">
        <authorList>
            <consortium name="Caenorhabditis brenneri Sequencing and Analysis Consortium"/>
            <person name="Wilson R.K."/>
        </authorList>
    </citation>
    <scope>NUCLEOTIDE SEQUENCE [LARGE SCALE GENOMIC DNA]</scope>
    <source>
        <strain evidence="3">PB2801</strain>
    </source>
</reference>
<proteinExistence type="predicted"/>
<feature type="region of interest" description="Disordered" evidence="1">
    <location>
        <begin position="84"/>
        <end position="109"/>
    </location>
</feature>
<accession>G0NDP4</accession>
<dbReference type="HOGENOM" id="CLU_1082712_0_0_1"/>
<dbReference type="AlphaFoldDB" id="G0NDP4"/>
<dbReference type="Proteomes" id="UP000008068">
    <property type="component" value="Unassembled WGS sequence"/>
</dbReference>
<gene>
    <name evidence="2" type="ORF">CAEBREN_21155</name>
</gene>
<name>G0NDP4_CAEBE</name>
<sequence length="257" mass="28369">MFSFLRRKPKGQRARLLTQSFSSPLHLQEEDDGTEVSDDFLYTSNASLNPSGNEMHVELPLALVQESHVSTCTIMMEPEGHYKKIGTKSSMSSSKDTKQEEAPTPAPRTAFLTKGVTVRISSKPDGDLTIGTKPSSSILPFPTITQFTRVNNWEFNVLVDVPVPKDLETDMARLKREVDDSFDFVLQAADVIKTAFEVIESHAVKEAHLKILEVQKAMEKQKMLKDGQGQSSGAGTSEKVPIKPPRGQAAQDKDASH</sequence>
<organism evidence="3">
    <name type="scientific">Caenorhabditis brenneri</name>
    <name type="common">Nematode worm</name>
    <dbReference type="NCBI Taxonomy" id="135651"/>
    <lineage>
        <taxon>Eukaryota</taxon>
        <taxon>Metazoa</taxon>
        <taxon>Ecdysozoa</taxon>
        <taxon>Nematoda</taxon>
        <taxon>Chromadorea</taxon>
        <taxon>Rhabditida</taxon>
        <taxon>Rhabditina</taxon>
        <taxon>Rhabditomorpha</taxon>
        <taxon>Rhabditoidea</taxon>
        <taxon>Rhabditidae</taxon>
        <taxon>Peloderinae</taxon>
        <taxon>Caenorhabditis</taxon>
    </lineage>
</organism>
<evidence type="ECO:0000313" key="3">
    <source>
        <dbReference type="Proteomes" id="UP000008068"/>
    </source>
</evidence>
<evidence type="ECO:0000313" key="2">
    <source>
        <dbReference type="EMBL" id="EGT58375.1"/>
    </source>
</evidence>
<feature type="region of interest" description="Disordered" evidence="1">
    <location>
        <begin position="220"/>
        <end position="257"/>
    </location>
</feature>
<evidence type="ECO:0000256" key="1">
    <source>
        <dbReference type="SAM" id="MobiDB-lite"/>
    </source>
</evidence>
<dbReference type="EMBL" id="GL379868">
    <property type="protein sequence ID" value="EGT58375.1"/>
    <property type="molecule type" value="Genomic_DNA"/>
</dbReference>
<dbReference type="InParanoid" id="G0NDP4"/>
<keyword evidence="3" id="KW-1185">Reference proteome</keyword>